<dbReference type="AlphaFoldDB" id="A0A074TAT4"/>
<accession>A0A074TAT4</accession>
<organism evidence="2 3">
    <name type="scientific">Thioclava dalianensis</name>
    <dbReference type="NCBI Taxonomy" id="1185766"/>
    <lineage>
        <taxon>Bacteria</taxon>
        <taxon>Pseudomonadati</taxon>
        <taxon>Pseudomonadota</taxon>
        <taxon>Alphaproteobacteria</taxon>
        <taxon>Rhodobacterales</taxon>
        <taxon>Paracoccaceae</taxon>
        <taxon>Thioclava</taxon>
    </lineage>
</organism>
<evidence type="ECO:0000313" key="3">
    <source>
        <dbReference type="Proteomes" id="UP000027725"/>
    </source>
</evidence>
<dbReference type="EMBL" id="JHEH01000023">
    <property type="protein sequence ID" value="KEP68789.1"/>
    <property type="molecule type" value="Genomic_DNA"/>
</dbReference>
<feature type="compositionally biased region" description="Basic residues" evidence="1">
    <location>
        <begin position="516"/>
        <end position="525"/>
    </location>
</feature>
<proteinExistence type="predicted"/>
<dbReference type="Gene3D" id="3.40.50.300">
    <property type="entry name" value="P-loop containing nucleotide triphosphate hydrolases"/>
    <property type="match status" value="1"/>
</dbReference>
<protein>
    <submittedName>
        <fullName evidence="2">Terminase</fullName>
    </submittedName>
</protein>
<dbReference type="eggNOG" id="COG4626">
    <property type="taxonomic scope" value="Bacteria"/>
</dbReference>
<dbReference type="Proteomes" id="UP000027725">
    <property type="component" value="Unassembled WGS sequence"/>
</dbReference>
<gene>
    <name evidence="2" type="ORF">DL1_08540</name>
</gene>
<feature type="region of interest" description="Disordered" evidence="1">
    <location>
        <begin position="506"/>
        <end position="525"/>
    </location>
</feature>
<name>A0A074TAT4_9RHOB</name>
<evidence type="ECO:0000256" key="1">
    <source>
        <dbReference type="SAM" id="MobiDB-lite"/>
    </source>
</evidence>
<evidence type="ECO:0000313" key="2">
    <source>
        <dbReference type="EMBL" id="KEP68789.1"/>
    </source>
</evidence>
<dbReference type="STRING" id="1185766.SAMN05216224_10679"/>
<reference evidence="2 3" key="1">
    <citation type="submission" date="2014-03" db="EMBL/GenBank/DDBJ databases">
        <title>The draft genome sequence of Thioclava dalianensis DLFJ1-1.</title>
        <authorList>
            <person name="Lai Q."/>
            <person name="Shao Z."/>
        </authorList>
    </citation>
    <scope>NUCLEOTIDE SEQUENCE [LARGE SCALE GENOMIC DNA]</scope>
    <source>
        <strain evidence="2 3">DLFJ1-1</strain>
    </source>
</reference>
<comment type="caution">
    <text evidence="2">The sequence shown here is derived from an EMBL/GenBank/DDBJ whole genome shotgun (WGS) entry which is preliminary data.</text>
</comment>
<sequence>MVPARVPLSFKPETPRELLDACKDMRWRLFSGFLYKIMTKDDENQEGSVVPFKPNAAQRRQMLDLHYRSIILKARQLGMTTLAAILWLDHAMFCADQRCGIIAHSREDAEVIFRDKVKFAYNNLPPELKRLFPLKRDSASELLFAHNNSSVRVAVSMRSGTIHRLHISEMGKIAAKHPEKAREIVTGSLPAVPKTGIAVIESTAEGEEGEFYDIATKAEERGKDQLTPLTLMEWRFHFYPWYIEPGYVADPASVKISPEQHEYFDGVEVEMGVTLSLPQRAWWVSKLNSEMSGDAQKMWQEYPSTPEECWKRSTEGTFYAPQLANARAEGRITIIPHVKHVHVHTFWDIGAGDGTGIWAMQHVGVRHRFIRYFEDWAQGYEHYVNELRATGWLFGVHYLPHDAMHQRQMENRVASPMEILQELAPDWNFTIVPRVQTLQQGIDMTRAKFPEAWFDEDGCEEGLRHVALYHKKWNARLGRWSHEPEKLDGHSEAADALRQWAQGFDPKLHTFPSRPSNRKRPRGGM</sequence>
<dbReference type="InterPro" id="IPR027417">
    <property type="entry name" value="P-loop_NTPase"/>
</dbReference>
<keyword evidence="3" id="KW-1185">Reference proteome</keyword>